<name>A0ACC6Q7J9_9ACTN</name>
<dbReference type="EMBL" id="JBBKAJ010000022">
    <property type="protein sequence ID" value="MEJ8639551.1"/>
    <property type="molecule type" value="Genomic_DNA"/>
</dbReference>
<keyword evidence="1" id="KW-0687">Ribonucleoprotein</keyword>
<dbReference type="Proteomes" id="UP001377168">
    <property type="component" value="Unassembled WGS sequence"/>
</dbReference>
<keyword evidence="2" id="KW-1185">Reference proteome</keyword>
<proteinExistence type="predicted"/>
<gene>
    <name evidence="1" type="ORF">WKI67_40035</name>
</gene>
<protein>
    <submittedName>
        <fullName evidence="1">BS18 family ribosomal protein</fullName>
    </submittedName>
</protein>
<reference evidence="1" key="1">
    <citation type="submission" date="2024-03" db="EMBL/GenBank/DDBJ databases">
        <title>Novel Streptomyces species of biotechnological and ecological value are a feature of Machair soil.</title>
        <authorList>
            <person name="Prole J.R."/>
            <person name="Goodfellow M."/>
            <person name="Allenby N."/>
            <person name="Ward A.C."/>
        </authorList>
    </citation>
    <scope>NUCLEOTIDE SEQUENCE</scope>
    <source>
        <strain evidence="1">MS2.AVA.5</strain>
    </source>
</reference>
<organism evidence="1 2">
    <name type="scientific">Streptomyces achmelvichensis</name>
    <dbReference type="NCBI Taxonomy" id="3134111"/>
    <lineage>
        <taxon>Bacteria</taxon>
        <taxon>Bacillati</taxon>
        <taxon>Actinomycetota</taxon>
        <taxon>Actinomycetes</taxon>
        <taxon>Kitasatosporales</taxon>
        <taxon>Streptomycetaceae</taxon>
        <taxon>Streptomyces</taxon>
    </lineage>
</organism>
<evidence type="ECO:0000313" key="1">
    <source>
        <dbReference type="EMBL" id="MEJ8639551.1"/>
    </source>
</evidence>
<evidence type="ECO:0000313" key="2">
    <source>
        <dbReference type="Proteomes" id="UP001377168"/>
    </source>
</evidence>
<sequence length="74" mass="8293">MCRRPPVGQSVDPTSAVRLGRRRRIGLCGPGTVRQAPRKIRGRRVTRVTAQQQRKLDAALKNAREMALLPYGSR</sequence>
<keyword evidence="1" id="KW-0689">Ribosomal protein</keyword>
<comment type="caution">
    <text evidence="1">The sequence shown here is derived from an EMBL/GenBank/DDBJ whole genome shotgun (WGS) entry which is preliminary data.</text>
</comment>
<accession>A0ACC6Q7J9</accession>